<proteinExistence type="predicted"/>
<evidence type="ECO:0000313" key="1">
    <source>
        <dbReference type="EMBL" id="SPD87930.1"/>
    </source>
</evidence>
<dbReference type="OrthoDB" id="9772295at2"/>
<dbReference type="RefSeq" id="WP_105186552.1">
    <property type="nucleotide sequence ID" value="NZ_BAAAGO010000008.1"/>
</dbReference>
<dbReference type="InterPro" id="IPR014917">
    <property type="entry name" value="DUF1800"/>
</dbReference>
<dbReference type="Proteomes" id="UP000238164">
    <property type="component" value="Chromosome 1"/>
</dbReference>
<protein>
    <submittedName>
        <fullName evidence="1">Signal peptide protein</fullName>
    </submittedName>
</protein>
<evidence type="ECO:0000313" key="2">
    <source>
        <dbReference type="Proteomes" id="UP000238164"/>
    </source>
</evidence>
<dbReference type="EMBL" id="LT985188">
    <property type="protein sequence ID" value="SPD87930.1"/>
    <property type="molecule type" value="Genomic_DNA"/>
</dbReference>
<accession>A0A2N9JIP5</accession>
<organism evidence="1 2">
    <name type="scientific">Micropruina glycogenica</name>
    <dbReference type="NCBI Taxonomy" id="75385"/>
    <lineage>
        <taxon>Bacteria</taxon>
        <taxon>Bacillati</taxon>
        <taxon>Actinomycetota</taxon>
        <taxon>Actinomycetes</taxon>
        <taxon>Propionibacteriales</taxon>
        <taxon>Nocardioidaceae</taxon>
        <taxon>Micropruina</taxon>
    </lineage>
</organism>
<dbReference type="KEGG" id="mgg:MPLG2_2900"/>
<reference evidence="1 2" key="1">
    <citation type="submission" date="2018-02" db="EMBL/GenBank/DDBJ databases">
        <authorList>
            <person name="Cohen D.B."/>
            <person name="Kent A.D."/>
        </authorList>
    </citation>
    <scope>NUCLEOTIDE SEQUENCE [LARGE SCALE GENOMIC DNA]</scope>
    <source>
        <strain evidence="1">1</strain>
    </source>
</reference>
<name>A0A2N9JIP5_9ACTN</name>
<gene>
    <name evidence="1" type="ORF">MPLG2_2900</name>
</gene>
<dbReference type="AlphaFoldDB" id="A0A2N9JIP5"/>
<keyword evidence="2" id="KW-1185">Reference proteome</keyword>
<sequence>MDPLTQAQTVRRVVDRLAFGLPAHDLDALTRRGPDGAARALLGRAAAAPTPPEFEQVPERVKGESTVAKKARRVVLRANAVTLATWWLSQLITSPDPARERLTWFWHGHFATSIQKVRLAHLMLTQNQTFRSLGGASFGPLAHALIVDPALMVWLDAPKNRTGSPNENLAREYLELFTLGHGNYTEADVTAAARALTGFTLQRDGGTAVATLRPRRHDSGQKTLLGRTGDLGADDVVDLALAQPASATFVISRLWARFVSHEPPPAAHLERLTTAYGPERRLDRLLLALVADPGFSSPELSLVKEPVLWLVGLTRQLGVSADQLAAPLKDGRTTTLAQSLLAGLAGMGQVPFRPPSVGGWPSGRGWLSSGAAATRLALATRVAAAATPKLTGTTRARVAATGRLLGVDAWSTRTADALAGVADRPAQLVALAACSPEYIVSR</sequence>
<dbReference type="Pfam" id="PF08811">
    <property type="entry name" value="DUF1800"/>
    <property type="match status" value="1"/>
</dbReference>